<dbReference type="Proteomes" id="UP000214600">
    <property type="component" value="Unassembled WGS sequence"/>
</dbReference>
<dbReference type="EMBL" id="NKFA01000006">
    <property type="protein sequence ID" value="OXI45889.1"/>
    <property type="molecule type" value="Genomic_DNA"/>
</dbReference>
<comment type="caution">
    <text evidence="2">The sequence shown here is derived from an EMBL/GenBank/DDBJ whole genome shotgun (WGS) entry which is preliminary data.</text>
</comment>
<dbReference type="OrthoDB" id="9812088at2"/>
<organism evidence="2 3">
    <name type="scientific">Burkholderia aenigmatica</name>
    <dbReference type="NCBI Taxonomy" id="2015348"/>
    <lineage>
        <taxon>Bacteria</taxon>
        <taxon>Pseudomonadati</taxon>
        <taxon>Pseudomonadota</taxon>
        <taxon>Betaproteobacteria</taxon>
        <taxon>Burkholderiales</taxon>
        <taxon>Burkholderiaceae</taxon>
        <taxon>Burkholderia</taxon>
        <taxon>Burkholderia cepacia complex</taxon>
    </lineage>
</organism>
<dbReference type="RefSeq" id="WP_089451050.1">
    <property type="nucleotide sequence ID" value="NZ_NKFA01000006.1"/>
</dbReference>
<gene>
    <name evidence="2" type="ORF">CFB84_13705</name>
    <name evidence="1" type="ORF">CFB84_32715</name>
</gene>
<dbReference type="InterPro" id="IPR009752">
    <property type="entry name" value="Phage_Mu_GpJ"/>
</dbReference>
<sequence>MGYATQDDMVSRFGSMEVIALTDRERLGEIDSALLARALEDAAAEMDTYLAARYRLPITAVPRFLAGLCCDIARYRLVGAEARDTDEIRNRYRDAIKFLTMAADGTVTLGVDPAGSTVQPGNTIRFEQGTRIFSSRDRGAF</sequence>
<evidence type="ECO:0000313" key="1">
    <source>
        <dbReference type="EMBL" id="OXI36766.1"/>
    </source>
</evidence>
<reference evidence="3" key="2">
    <citation type="submission" date="2017-06" db="EMBL/GenBank/DDBJ databases">
        <authorList>
            <person name="LiPuma J."/>
            <person name="Spilker T."/>
        </authorList>
    </citation>
    <scope>NUCLEOTIDE SEQUENCE [LARGE SCALE GENOMIC DNA]</scope>
    <source>
        <strain evidence="3">AU17325</strain>
    </source>
</reference>
<dbReference type="AlphaFoldDB" id="A0A228IUP9"/>
<dbReference type="EMBL" id="NKFA01000020">
    <property type="protein sequence ID" value="OXI36766.1"/>
    <property type="molecule type" value="Genomic_DNA"/>
</dbReference>
<name>A0A228IUP9_9BURK</name>
<accession>A0A228IUP9</accession>
<dbReference type="Pfam" id="PF07030">
    <property type="entry name" value="Phage_Mu_Gp36"/>
    <property type="match status" value="1"/>
</dbReference>
<protein>
    <recommendedName>
        <fullName evidence="4">DUF1320 domain-containing protein</fullName>
    </recommendedName>
</protein>
<proteinExistence type="predicted"/>
<evidence type="ECO:0000313" key="2">
    <source>
        <dbReference type="EMBL" id="OXI45889.1"/>
    </source>
</evidence>
<evidence type="ECO:0008006" key="4">
    <source>
        <dbReference type="Google" id="ProtNLM"/>
    </source>
</evidence>
<evidence type="ECO:0000313" key="3">
    <source>
        <dbReference type="Proteomes" id="UP000214600"/>
    </source>
</evidence>
<reference evidence="2 3" key="3">
    <citation type="submission" date="2017-08" db="EMBL/GenBank/DDBJ databases">
        <title>WGS of novel Burkholderia cepaca complex species.</title>
        <authorList>
            <person name="Lipuma J."/>
            <person name="Spilker T."/>
        </authorList>
    </citation>
    <scope>NUCLEOTIDE SEQUENCE [LARGE SCALE GENOMIC DNA]</scope>
    <source>
        <strain evidence="2 3">AU17325</strain>
    </source>
</reference>
<reference evidence="2" key="1">
    <citation type="submission" date="2017-06" db="EMBL/GenBank/DDBJ databases">
        <authorList>
            <person name="Kim H.J."/>
            <person name="Triplett B.A."/>
        </authorList>
    </citation>
    <scope>NUCLEOTIDE SEQUENCE [LARGE SCALE GENOMIC DNA]</scope>
    <source>
        <strain evidence="2">AU17325</strain>
    </source>
</reference>